<sequence length="168" mass="19108">MLTLLAKLLKALNSETGAWALAFAFVLGMMVGFTPFWRVHNILILLFALIFRINLSAFIVSILICTGIAYLLDPVFHSVGSAWLSSESWRGVWEAMYSSPWWRITQFHHSITLGSIVISLALAPLVAVGSYFIVVNYRLRIQKWFLKLKIVQALRANKFWAIYSDLRG</sequence>
<organism evidence="3 4">
    <name type="scientific">Pseudidiomarina planktonica</name>
    <dbReference type="NCBI Taxonomy" id="1323738"/>
    <lineage>
        <taxon>Bacteria</taxon>
        <taxon>Pseudomonadati</taxon>
        <taxon>Pseudomonadota</taxon>
        <taxon>Gammaproteobacteria</taxon>
        <taxon>Alteromonadales</taxon>
        <taxon>Idiomarinaceae</taxon>
        <taxon>Pseudidiomarina</taxon>
    </lineage>
</organism>
<dbReference type="NCBIfam" id="TIGR03546">
    <property type="entry name" value="TIGR03546 family protein"/>
    <property type="match status" value="1"/>
</dbReference>
<feature type="transmembrane region" description="Helical" evidence="1">
    <location>
        <begin position="17"/>
        <end position="37"/>
    </location>
</feature>
<dbReference type="AlphaFoldDB" id="A0A1Y6FX23"/>
<dbReference type="EMBL" id="FXWH01000003">
    <property type="protein sequence ID" value="SMQ80402.1"/>
    <property type="molecule type" value="Genomic_DNA"/>
</dbReference>
<dbReference type="InterPro" id="IPR019935">
    <property type="entry name" value="CHP03546"/>
</dbReference>
<feature type="transmembrane region" description="Helical" evidence="1">
    <location>
        <begin position="111"/>
        <end position="134"/>
    </location>
</feature>
<name>A0A1Y6FX23_9GAMM</name>
<evidence type="ECO:0000259" key="2">
    <source>
        <dbReference type="Pfam" id="PF09835"/>
    </source>
</evidence>
<evidence type="ECO:0000256" key="1">
    <source>
        <dbReference type="SAM" id="Phobius"/>
    </source>
</evidence>
<dbReference type="Pfam" id="PF09835">
    <property type="entry name" value="DUF2062"/>
    <property type="match status" value="1"/>
</dbReference>
<evidence type="ECO:0000313" key="3">
    <source>
        <dbReference type="EMBL" id="SMQ80402.1"/>
    </source>
</evidence>
<keyword evidence="1" id="KW-0472">Membrane</keyword>
<gene>
    <name evidence="3" type="ORF">SAMN06297229_2164</name>
</gene>
<feature type="transmembrane region" description="Helical" evidence="1">
    <location>
        <begin position="44"/>
        <end position="72"/>
    </location>
</feature>
<dbReference type="InterPro" id="IPR018639">
    <property type="entry name" value="DUF2062"/>
</dbReference>
<protein>
    <submittedName>
        <fullName evidence="3">TIGR03546 family protein</fullName>
    </submittedName>
</protein>
<dbReference type="Proteomes" id="UP000194450">
    <property type="component" value="Unassembled WGS sequence"/>
</dbReference>
<dbReference type="OrthoDB" id="370141at2"/>
<keyword evidence="1" id="KW-1133">Transmembrane helix</keyword>
<keyword evidence="4" id="KW-1185">Reference proteome</keyword>
<evidence type="ECO:0000313" key="4">
    <source>
        <dbReference type="Proteomes" id="UP000194450"/>
    </source>
</evidence>
<feature type="domain" description="DUF2062" evidence="2">
    <location>
        <begin position="14"/>
        <end position="139"/>
    </location>
</feature>
<accession>A0A1Y6FX23</accession>
<proteinExistence type="predicted"/>
<keyword evidence="1" id="KW-0812">Transmembrane</keyword>
<reference evidence="4" key="1">
    <citation type="submission" date="2017-04" db="EMBL/GenBank/DDBJ databases">
        <authorList>
            <person name="Varghese N."/>
            <person name="Submissions S."/>
        </authorList>
    </citation>
    <scope>NUCLEOTIDE SEQUENCE [LARGE SCALE GENOMIC DNA]</scope>
</reference>
<dbReference type="RefSeq" id="WP_086435300.1">
    <property type="nucleotide sequence ID" value="NZ_FXWH01000003.1"/>
</dbReference>